<evidence type="ECO:0000256" key="1">
    <source>
        <dbReference type="ARBA" id="ARBA00010875"/>
    </source>
</evidence>
<dbReference type="GO" id="GO:0006364">
    <property type="term" value="P:rRNA processing"/>
    <property type="evidence" value="ECO:0007669"/>
    <property type="project" value="UniProtKB-UniRule"/>
</dbReference>
<dbReference type="Pfam" id="PF02130">
    <property type="entry name" value="YbeY"/>
    <property type="match status" value="1"/>
</dbReference>
<keyword evidence="6 7" id="KW-0862">Zinc</keyword>
<evidence type="ECO:0000313" key="9">
    <source>
        <dbReference type="Proteomes" id="UP000228528"/>
    </source>
</evidence>
<dbReference type="GO" id="GO:0005737">
    <property type="term" value="C:cytoplasm"/>
    <property type="evidence" value="ECO:0007669"/>
    <property type="project" value="UniProtKB-SubCell"/>
</dbReference>
<dbReference type="SUPFAM" id="SSF55486">
    <property type="entry name" value="Metalloproteases ('zincins'), catalytic domain"/>
    <property type="match status" value="1"/>
</dbReference>
<gene>
    <name evidence="7 8" type="primary">ybeY</name>
    <name evidence="8" type="ORF">COU30_00565</name>
</gene>
<evidence type="ECO:0000256" key="2">
    <source>
        <dbReference type="ARBA" id="ARBA00022722"/>
    </source>
</evidence>
<dbReference type="AlphaFoldDB" id="A0A2M6P232"/>
<evidence type="ECO:0000256" key="4">
    <source>
        <dbReference type="ARBA" id="ARBA00022759"/>
    </source>
</evidence>
<dbReference type="Gene3D" id="3.40.390.30">
    <property type="entry name" value="Metalloproteases ('zincins'), catalytic domain"/>
    <property type="match status" value="1"/>
</dbReference>
<evidence type="ECO:0000256" key="6">
    <source>
        <dbReference type="ARBA" id="ARBA00022833"/>
    </source>
</evidence>
<keyword evidence="7" id="KW-0963">Cytoplasm</keyword>
<feature type="binding site" evidence="7">
    <location>
        <position position="123"/>
    </location>
    <ligand>
        <name>Zn(2+)</name>
        <dbReference type="ChEBI" id="CHEBI:29105"/>
        <note>catalytic</note>
    </ligand>
</feature>
<dbReference type="InterPro" id="IPR023091">
    <property type="entry name" value="MetalPrtase_cat_dom_sf_prd"/>
</dbReference>
<dbReference type="GO" id="GO:0004222">
    <property type="term" value="F:metalloendopeptidase activity"/>
    <property type="evidence" value="ECO:0007669"/>
    <property type="project" value="InterPro"/>
</dbReference>
<dbReference type="NCBIfam" id="TIGR00043">
    <property type="entry name" value="rRNA maturation RNase YbeY"/>
    <property type="match status" value="1"/>
</dbReference>
<comment type="subcellular location">
    <subcellularLocation>
        <location evidence="7">Cytoplasm</location>
    </subcellularLocation>
</comment>
<reference evidence="9" key="1">
    <citation type="submission" date="2017-09" db="EMBL/GenBank/DDBJ databases">
        <title>Depth-based differentiation of microbial function through sediment-hosted aquifers and enrichment of novel symbionts in the deep terrestrial subsurface.</title>
        <authorList>
            <person name="Probst A.J."/>
            <person name="Ladd B."/>
            <person name="Jarett J.K."/>
            <person name="Geller-Mcgrath D.E."/>
            <person name="Sieber C.M.K."/>
            <person name="Emerson J.B."/>
            <person name="Anantharaman K."/>
            <person name="Thomas B.C."/>
            <person name="Malmstrom R."/>
            <person name="Stieglmeier M."/>
            <person name="Klingl A."/>
            <person name="Woyke T."/>
            <person name="Ryan C.M."/>
            <person name="Banfield J.F."/>
        </authorList>
    </citation>
    <scope>NUCLEOTIDE SEQUENCE [LARGE SCALE GENOMIC DNA]</scope>
</reference>
<dbReference type="InterPro" id="IPR002036">
    <property type="entry name" value="YbeY"/>
</dbReference>
<keyword evidence="2 7" id="KW-0540">Nuclease</keyword>
<dbReference type="EMBL" id="PFBW01000028">
    <property type="protein sequence ID" value="PIR77785.1"/>
    <property type="molecule type" value="Genomic_DNA"/>
</dbReference>
<comment type="similarity">
    <text evidence="1 7">Belongs to the endoribonuclease YbeY family.</text>
</comment>
<evidence type="ECO:0000256" key="3">
    <source>
        <dbReference type="ARBA" id="ARBA00022723"/>
    </source>
</evidence>
<feature type="binding site" evidence="7">
    <location>
        <position position="129"/>
    </location>
    <ligand>
        <name>Zn(2+)</name>
        <dbReference type="ChEBI" id="CHEBI:29105"/>
        <note>catalytic</note>
    </ligand>
</feature>
<evidence type="ECO:0000313" key="8">
    <source>
        <dbReference type="EMBL" id="PIR77785.1"/>
    </source>
</evidence>
<accession>A0A2M6P232</accession>
<name>A0A2M6P232_9BACT</name>
<comment type="cofactor">
    <cofactor evidence="7">
        <name>Zn(2+)</name>
        <dbReference type="ChEBI" id="CHEBI:29105"/>
    </cofactor>
    <text evidence="7">Binds 1 zinc ion.</text>
</comment>
<comment type="caution">
    <text evidence="8">The sequence shown here is derived from an EMBL/GenBank/DDBJ whole genome shotgun (WGS) entry which is preliminary data.</text>
</comment>
<dbReference type="EC" id="3.1.-.-" evidence="7"/>
<proteinExistence type="inferred from homology"/>
<dbReference type="PANTHER" id="PTHR46986:SF1">
    <property type="entry name" value="ENDORIBONUCLEASE YBEY, CHLOROPLASTIC"/>
    <property type="match status" value="1"/>
</dbReference>
<evidence type="ECO:0000256" key="5">
    <source>
        <dbReference type="ARBA" id="ARBA00022801"/>
    </source>
</evidence>
<organism evidence="8 9">
    <name type="scientific">Candidatus Magasanikbacteria bacterium CG10_big_fil_rev_8_21_14_0_10_38_6</name>
    <dbReference type="NCBI Taxonomy" id="1974647"/>
    <lineage>
        <taxon>Bacteria</taxon>
        <taxon>Candidatus Magasanikiibacteriota</taxon>
    </lineage>
</organism>
<dbReference type="HAMAP" id="MF_00009">
    <property type="entry name" value="Endoribonucl_YbeY"/>
    <property type="match status" value="1"/>
</dbReference>
<protein>
    <recommendedName>
        <fullName evidence="7">Endoribonuclease YbeY</fullName>
        <ecNumber evidence="7">3.1.-.-</ecNumber>
    </recommendedName>
</protein>
<dbReference type="GO" id="GO:0008270">
    <property type="term" value="F:zinc ion binding"/>
    <property type="evidence" value="ECO:0007669"/>
    <property type="project" value="UniProtKB-UniRule"/>
</dbReference>
<sequence length="150" mass="17267">MHSECTVYLGVKKSIGITQKDICAVVDAAFHRMLTKKKIYLVSIHVVGEQRMKTLNSMFRGVERSTDVLSFAVQEGMKIPEQEGAVDWGDIFLCPWYVRRQAKRFGVSYKEEFFRMLIHGVLHLHGYDHLKEKDAATMFSLQESILNNVL</sequence>
<dbReference type="Proteomes" id="UP000228528">
    <property type="component" value="Unassembled WGS sequence"/>
</dbReference>
<keyword evidence="7" id="KW-0698">rRNA processing</keyword>
<comment type="function">
    <text evidence="7">Single strand-specific metallo-endoribonuclease involved in late-stage 70S ribosome quality control and in maturation of the 3' terminus of the 16S rRNA.</text>
</comment>
<keyword evidence="4 7" id="KW-0255">Endonuclease</keyword>
<keyword evidence="7" id="KW-0690">Ribosome biogenesis</keyword>
<keyword evidence="5 7" id="KW-0378">Hydrolase</keyword>
<keyword evidence="3 7" id="KW-0479">Metal-binding</keyword>
<dbReference type="PANTHER" id="PTHR46986">
    <property type="entry name" value="ENDORIBONUCLEASE YBEY, CHLOROPLASTIC"/>
    <property type="match status" value="1"/>
</dbReference>
<evidence type="ECO:0000256" key="7">
    <source>
        <dbReference type="HAMAP-Rule" id="MF_00009"/>
    </source>
</evidence>
<dbReference type="GO" id="GO:0004521">
    <property type="term" value="F:RNA endonuclease activity"/>
    <property type="evidence" value="ECO:0007669"/>
    <property type="project" value="UniProtKB-UniRule"/>
</dbReference>
<feature type="binding site" evidence="7">
    <location>
        <position position="119"/>
    </location>
    <ligand>
        <name>Zn(2+)</name>
        <dbReference type="ChEBI" id="CHEBI:29105"/>
        <note>catalytic</note>
    </ligand>
</feature>